<dbReference type="InterPro" id="IPR045155">
    <property type="entry name" value="Beta-lactam_cat"/>
</dbReference>
<dbReference type="Pfam" id="PF13354">
    <property type="entry name" value="Beta-lactamase2"/>
    <property type="match status" value="1"/>
</dbReference>
<dbReference type="Gene3D" id="3.40.710.10">
    <property type="entry name" value="DD-peptidase/beta-lactamase superfamily"/>
    <property type="match status" value="1"/>
</dbReference>
<dbReference type="RefSeq" id="WP_068688590.1">
    <property type="nucleotide sequence ID" value="NZ_CP063196.1"/>
</dbReference>
<dbReference type="GO" id="GO:0008800">
    <property type="term" value="F:beta-lactamase activity"/>
    <property type="evidence" value="ECO:0007669"/>
    <property type="project" value="InterPro"/>
</dbReference>
<sequence length="315" mass="34431">MQKRSMTPAHPPAPLRTAFLAALVFLLTSTVLAVFSPEEPRTRGSAAPAAPRPERPPATPEPEQRLPPLSDADRERLDRSLDEYLEEQECRLSIALHDLRRGAIYSYAPQETYITASLVKLNILVLLLLQADDGGRELSASEHALASSMIRYSDNDATDELYARIGFDQGFAEGNRRLGLRGTEAGGGGVWGATRTTTTDQIRLLRVVFTDVSPLSERSRRYARELLGAVAPEQAWGVSVAAAEGDTVELKNGWVPRSTDGNRWAVTSAGRVAGADHEYLIAVLSDHHRDYFSGIECVEHVVTEVVTALEGGDWV</sequence>
<proteinExistence type="predicted"/>
<dbReference type="PANTHER" id="PTHR35333">
    <property type="entry name" value="BETA-LACTAMASE"/>
    <property type="match status" value="1"/>
</dbReference>
<dbReference type="KEGG" id="thao:NI17_014325"/>
<dbReference type="PANTHER" id="PTHR35333:SF3">
    <property type="entry name" value="BETA-LACTAMASE-TYPE TRANSPEPTIDASE FOLD CONTAINING PROTEIN"/>
    <property type="match status" value="1"/>
</dbReference>
<protein>
    <submittedName>
        <fullName evidence="2">Serine hydrolase</fullName>
    </submittedName>
</protein>
<evidence type="ECO:0000313" key="2">
    <source>
        <dbReference type="EMBL" id="UOE18028.1"/>
    </source>
</evidence>
<dbReference type="InterPro" id="IPR012338">
    <property type="entry name" value="Beta-lactam/transpept-like"/>
</dbReference>
<evidence type="ECO:0000256" key="1">
    <source>
        <dbReference type="SAM" id="MobiDB-lite"/>
    </source>
</evidence>
<dbReference type="GO" id="GO:0046677">
    <property type="term" value="P:response to antibiotic"/>
    <property type="evidence" value="ECO:0007669"/>
    <property type="project" value="InterPro"/>
</dbReference>
<reference evidence="2" key="1">
    <citation type="submission" date="2020-10" db="EMBL/GenBank/DDBJ databases">
        <title>De novo genome project of the cellulose decomposer Thermobifida halotolerans type strain.</title>
        <authorList>
            <person name="Nagy I."/>
            <person name="Horvath B."/>
            <person name="Kukolya J."/>
            <person name="Nagy I."/>
            <person name="Orsini M."/>
        </authorList>
    </citation>
    <scope>NUCLEOTIDE SEQUENCE</scope>
    <source>
        <strain evidence="2">DSM 44931</strain>
    </source>
</reference>
<organism evidence="2 3">
    <name type="scientific">Thermobifida halotolerans</name>
    <dbReference type="NCBI Taxonomy" id="483545"/>
    <lineage>
        <taxon>Bacteria</taxon>
        <taxon>Bacillati</taxon>
        <taxon>Actinomycetota</taxon>
        <taxon>Actinomycetes</taxon>
        <taxon>Streptosporangiales</taxon>
        <taxon>Nocardiopsidaceae</taxon>
        <taxon>Thermobifida</taxon>
    </lineage>
</organism>
<dbReference type="EMBL" id="CP063196">
    <property type="protein sequence ID" value="UOE18028.1"/>
    <property type="molecule type" value="Genomic_DNA"/>
</dbReference>
<dbReference type="InterPro" id="IPR000871">
    <property type="entry name" value="Beta-lactam_class-A"/>
</dbReference>
<feature type="region of interest" description="Disordered" evidence="1">
    <location>
        <begin position="38"/>
        <end position="73"/>
    </location>
</feature>
<accession>A0A399FUX1</accession>
<dbReference type="AlphaFoldDB" id="A0A399FUX1"/>
<keyword evidence="3" id="KW-1185">Reference proteome</keyword>
<dbReference type="GO" id="GO:0030655">
    <property type="term" value="P:beta-lactam antibiotic catabolic process"/>
    <property type="evidence" value="ECO:0007669"/>
    <property type="project" value="InterPro"/>
</dbReference>
<keyword evidence="2" id="KW-0378">Hydrolase</keyword>
<dbReference type="Proteomes" id="UP000265719">
    <property type="component" value="Chromosome"/>
</dbReference>
<name>A0A399FUX1_9ACTN</name>
<dbReference type="SUPFAM" id="SSF56601">
    <property type="entry name" value="beta-lactamase/transpeptidase-like"/>
    <property type="match status" value="1"/>
</dbReference>
<dbReference type="OrthoDB" id="3524371at2"/>
<gene>
    <name evidence="2" type="ORF">NI17_014325</name>
</gene>
<evidence type="ECO:0000313" key="3">
    <source>
        <dbReference type="Proteomes" id="UP000265719"/>
    </source>
</evidence>